<dbReference type="EMBL" id="BAABAS010000004">
    <property type="protein sequence ID" value="GAA4225934.1"/>
    <property type="molecule type" value="Genomic_DNA"/>
</dbReference>
<proteinExistence type="predicted"/>
<evidence type="ECO:0000313" key="1">
    <source>
        <dbReference type="EMBL" id="GAA4225934.1"/>
    </source>
</evidence>
<gene>
    <name evidence="1" type="ORF">GCM10022254_09120</name>
</gene>
<protein>
    <submittedName>
        <fullName evidence="1">Uncharacterized protein</fullName>
    </submittedName>
</protein>
<reference evidence="2" key="1">
    <citation type="journal article" date="2019" name="Int. J. Syst. Evol. Microbiol.">
        <title>The Global Catalogue of Microorganisms (GCM) 10K type strain sequencing project: providing services to taxonomists for standard genome sequencing and annotation.</title>
        <authorList>
            <consortium name="The Broad Institute Genomics Platform"/>
            <consortium name="The Broad Institute Genome Sequencing Center for Infectious Disease"/>
            <person name="Wu L."/>
            <person name="Ma J."/>
        </authorList>
    </citation>
    <scope>NUCLEOTIDE SEQUENCE [LARGE SCALE GENOMIC DNA]</scope>
    <source>
        <strain evidence="2">JCM 17440</strain>
    </source>
</reference>
<evidence type="ECO:0000313" key="2">
    <source>
        <dbReference type="Proteomes" id="UP001501710"/>
    </source>
</evidence>
<sequence>MSWHTGVLAALAIQVDGPDVETARITGACVMRVDRSGENTPIASTWPDSAPAEEVIAETTALLLRAVRAGLPVVGFGVADALTVLDRECRRHGLSTLGELVPDEVGPVVCARVLDAHVSRRADPAQCPTLAEVCAAREVWLKDPGDLAWCAWAAAGLVAQIVESSRSLAAMSAVELHAAQAGWHREQSLAFAGVLRRRGEAGGAEDQLAVHAQADRAVGAAGSWPVAPFEQQGQLA</sequence>
<name>A0ABP8BTL8_9ACTN</name>
<accession>A0ABP8BTL8</accession>
<dbReference type="RefSeq" id="WP_344890175.1">
    <property type="nucleotide sequence ID" value="NZ_BAABAS010000004.1"/>
</dbReference>
<organism evidence="1 2">
    <name type="scientific">Actinomadura meridiana</name>
    <dbReference type="NCBI Taxonomy" id="559626"/>
    <lineage>
        <taxon>Bacteria</taxon>
        <taxon>Bacillati</taxon>
        <taxon>Actinomycetota</taxon>
        <taxon>Actinomycetes</taxon>
        <taxon>Streptosporangiales</taxon>
        <taxon>Thermomonosporaceae</taxon>
        <taxon>Actinomadura</taxon>
    </lineage>
</organism>
<keyword evidence="2" id="KW-1185">Reference proteome</keyword>
<comment type="caution">
    <text evidence="1">The sequence shown here is derived from an EMBL/GenBank/DDBJ whole genome shotgun (WGS) entry which is preliminary data.</text>
</comment>
<dbReference type="Proteomes" id="UP001501710">
    <property type="component" value="Unassembled WGS sequence"/>
</dbReference>